<gene>
    <name evidence="8" type="primary">rnfE</name>
    <name evidence="9" type="ORF">GMA92_00770</name>
</gene>
<keyword evidence="6 8" id="KW-1133">Transmembrane helix</keyword>
<proteinExistence type="inferred from homology"/>
<dbReference type="GO" id="GO:0022900">
    <property type="term" value="P:electron transport chain"/>
    <property type="evidence" value="ECO:0007669"/>
    <property type="project" value="UniProtKB-UniRule"/>
</dbReference>
<dbReference type="GO" id="GO:0012505">
    <property type="term" value="C:endomembrane system"/>
    <property type="evidence" value="ECO:0007669"/>
    <property type="project" value="UniProtKB-SubCell"/>
</dbReference>
<dbReference type="PANTHER" id="PTHR30586">
    <property type="entry name" value="ELECTRON TRANSPORT COMPLEX PROTEIN RNFE"/>
    <property type="match status" value="1"/>
</dbReference>
<feature type="transmembrane region" description="Helical" evidence="8">
    <location>
        <begin position="166"/>
        <end position="189"/>
    </location>
</feature>
<dbReference type="NCBIfam" id="TIGR01948">
    <property type="entry name" value="rnfE"/>
    <property type="match status" value="1"/>
</dbReference>
<evidence type="ECO:0000256" key="2">
    <source>
        <dbReference type="ARBA" id="ARBA00022448"/>
    </source>
</evidence>
<accession>A0A9X4XAR5</accession>
<comment type="similarity">
    <text evidence="8">Belongs to the NqrDE/RnfAE family.</text>
</comment>
<dbReference type="EC" id="7.-.-.-" evidence="8"/>
<dbReference type="OrthoDB" id="9790976at2"/>
<feature type="transmembrane region" description="Helical" evidence="8">
    <location>
        <begin position="95"/>
        <end position="114"/>
    </location>
</feature>
<feature type="transmembrane region" description="Helical" evidence="8">
    <location>
        <begin position="70"/>
        <end position="89"/>
    </location>
</feature>
<evidence type="ECO:0000256" key="7">
    <source>
        <dbReference type="ARBA" id="ARBA00023136"/>
    </source>
</evidence>
<comment type="caution">
    <text evidence="9">The sequence shown here is derived from an EMBL/GenBank/DDBJ whole genome shotgun (WGS) entry which is preliminary data.</text>
</comment>
<protein>
    <recommendedName>
        <fullName evidence="8">Ion-translocating oxidoreductase complex subunit E</fullName>
        <ecNumber evidence="8">7.-.-.-</ecNumber>
    </recommendedName>
    <alternativeName>
        <fullName evidence="8">Rnf electron transport complex subunit E</fullName>
    </alternativeName>
</protein>
<dbReference type="NCBIfam" id="NF009070">
    <property type="entry name" value="PRK12405.1"/>
    <property type="match status" value="1"/>
</dbReference>
<comment type="subcellular location">
    <subcellularLocation>
        <location evidence="8">Cell membrane</location>
        <topology evidence="8">Multi-pass membrane protein</topology>
    </subcellularLocation>
    <subcellularLocation>
        <location evidence="1">Endomembrane system</location>
        <topology evidence="1">Multi-pass membrane protein</topology>
    </subcellularLocation>
</comment>
<dbReference type="PIRSF" id="PIRSF006102">
    <property type="entry name" value="NQR_DE"/>
    <property type="match status" value="1"/>
</dbReference>
<keyword evidence="8" id="KW-1003">Cell membrane</keyword>
<dbReference type="PANTHER" id="PTHR30586:SF0">
    <property type="entry name" value="ION-TRANSLOCATING OXIDOREDUCTASE COMPLEX SUBUNIT E"/>
    <property type="match status" value="1"/>
</dbReference>
<evidence type="ECO:0000313" key="9">
    <source>
        <dbReference type="EMBL" id="MTK19971.1"/>
    </source>
</evidence>
<keyword evidence="2 8" id="KW-0813">Transport</keyword>
<reference evidence="9 10" key="1">
    <citation type="journal article" date="2019" name="Nat. Med.">
        <title>A library of human gut bacterial isolates paired with longitudinal multiomics data enables mechanistic microbiome research.</title>
        <authorList>
            <person name="Poyet M."/>
            <person name="Groussin M."/>
            <person name="Gibbons S.M."/>
            <person name="Avila-Pacheco J."/>
            <person name="Jiang X."/>
            <person name="Kearney S.M."/>
            <person name="Perrotta A.R."/>
            <person name="Berdy B."/>
            <person name="Zhao S."/>
            <person name="Lieberman T.D."/>
            <person name="Swanson P.K."/>
            <person name="Smith M."/>
            <person name="Roesemann S."/>
            <person name="Alexander J.E."/>
            <person name="Rich S.A."/>
            <person name="Livny J."/>
            <person name="Vlamakis H."/>
            <person name="Clish C."/>
            <person name="Bullock K."/>
            <person name="Deik A."/>
            <person name="Scott J."/>
            <person name="Pierce K.A."/>
            <person name="Xavier R.J."/>
            <person name="Alm E.J."/>
        </authorList>
    </citation>
    <scope>NUCLEOTIDE SEQUENCE [LARGE SCALE GENOMIC DNA]</scope>
    <source>
        <strain evidence="9 10">BIOML-A198</strain>
    </source>
</reference>
<dbReference type="HAMAP" id="MF_00478">
    <property type="entry name" value="RsxE_RnfE"/>
    <property type="match status" value="1"/>
</dbReference>
<organism evidence="9 10">
    <name type="scientific">Turicibacter sanguinis</name>
    <dbReference type="NCBI Taxonomy" id="154288"/>
    <lineage>
        <taxon>Bacteria</taxon>
        <taxon>Bacillati</taxon>
        <taxon>Bacillota</taxon>
        <taxon>Erysipelotrichia</taxon>
        <taxon>Erysipelotrichales</taxon>
        <taxon>Turicibacteraceae</taxon>
        <taxon>Turicibacter</taxon>
    </lineage>
</organism>
<evidence type="ECO:0000256" key="3">
    <source>
        <dbReference type="ARBA" id="ARBA00022692"/>
    </source>
</evidence>
<evidence type="ECO:0000256" key="6">
    <source>
        <dbReference type="ARBA" id="ARBA00022989"/>
    </source>
</evidence>
<keyword evidence="7 8" id="KW-0472">Membrane</keyword>
<keyword evidence="4 8" id="KW-1278">Translocase</keyword>
<comment type="subunit">
    <text evidence="8">The complex is composed of six subunits: RnfA, RnfB, RnfC, RnfD, RnfE and RnfG.</text>
</comment>
<dbReference type="GO" id="GO:0005886">
    <property type="term" value="C:plasma membrane"/>
    <property type="evidence" value="ECO:0007669"/>
    <property type="project" value="UniProtKB-SubCell"/>
</dbReference>
<evidence type="ECO:0000256" key="8">
    <source>
        <dbReference type="HAMAP-Rule" id="MF_00478"/>
    </source>
</evidence>
<dbReference type="Pfam" id="PF02508">
    <property type="entry name" value="Rnf-Nqr"/>
    <property type="match status" value="1"/>
</dbReference>
<dbReference type="AlphaFoldDB" id="A0A9X4XAR5"/>
<feature type="transmembrane region" description="Helical" evidence="8">
    <location>
        <begin position="37"/>
        <end position="58"/>
    </location>
</feature>
<evidence type="ECO:0000256" key="5">
    <source>
        <dbReference type="ARBA" id="ARBA00022982"/>
    </source>
</evidence>
<evidence type="ECO:0000256" key="1">
    <source>
        <dbReference type="ARBA" id="ARBA00004127"/>
    </source>
</evidence>
<dbReference type="Proteomes" id="UP000487649">
    <property type="component" value="Unassembled WGS sequence"/>
</dbReference>
<evidence type="ECO:0000313" key="10">
    <source>
        <dbReference type="Proteomes" id="UP000487649"/>
    </source>
</evidence>
<feature type="transmembrane region" description="Helical" evidence="8">
    <location>
        <begin position="126"/>
        <end position="146"/>
    </location>
</feature>
<comment type="function">
    <text evidence="8">Part of a membrane-bound complex that couples electron transfer with translocation of ions across the membrane.</text>
</comment>
<dbReference type="RefSeq" id="WP_006783794.1">
    <property type="nucleotide sequence ID" value="NZ_CABJBH010000008.1"/>
</dbReference>
<feature type="transmembrane region" description="Helical" evidence="8">
    <location>
        <begin position="12"/>
        <end position="31"/>
    </location>
</feature>
<sequence length="206" mass="22233">MTKKEILKRGLITENPLFVLLLGMCPSLGVTTSLQNALGMGLSVVFVLLFSNIVVSSIRKLVPDEVRIPVFIVIISTGVTILEMLLNAYVPSLAARLGIFIPLIVVNCIILGRAESFASKNKVIDSIFDALGMGFGFTLGLCVLASFRELIGAGSLFGVQFLPESISIPIFIYPAGAFLALGLIIGIMNQYRISQSKKRVKQEVKA</sequence>
<keyword evidence="3 8" id="KW-0812">Transmembrane</keyword>
<dbReference type="InterPro" id="IPR010968">
    <property type="entry name" value="RnfE"/>
</dbReference>
<keyword evidence="5 8" id="KW-0249">Electron transport</keyword>
<evidence type="ECO:0000256" key="4">
    <source>
        <dbReference type="ARBA" id="ARBA00022967"/>
    </source>
</evidence>
<dbReference type="InterPro" id="IPR003667">
    <property type="entry name" value="NqrDE/RnfAE"/>
</dbReference>
<dbReference type="GeneID" id="60060003"/>
<name>A0A9X4XAR5_9FIRM</name>
<dbReference type="EMBL" id="WMQE01000001">
    <property type="protein sequence ID" value="MTK19971.1"/>
    <property type="molecule type" value="Genomic_DNA"/>
</dbReference>